<proteinExistence type="predicted"/>
<evidence type="ECO:0000313" key="2">
    <source>
        <dbReference type="EMBL" id="GGM68010.1"/>
    </source>
</evidence>
<accession>A0A830FZK8</accession>
<dbReference type="Proteomes" id="UP000614609">
    <property type="component" value="Unassembled WGS sequence"/>
</dbReference>
<feature type="region of interest" description="Disordered" evidence="1">
    <location>
        <begin position="1"/>
        <end position="25"/>
    </location>
</feature>
<evidence type="ECO:0000313" key="3">
    <source>
        <dbReference type="EMBL" id="MBP1955222.1"/>
    </source>
</evidence>
<dbReference type="AlphaFoldDB" id="A0A830FZK8"/>
<dbReference type="OrthoDB" id="328061at2157"/>
<gene>
    <name evidence="2" type="ORF">GCM10009017_17750</name>
    <name evidence="3" type="ORF">J2752_002134</name>
</gene>
<evidence type="ECO:0000313" key="4">
    <source>
        <dbReference type="Proteomes" id="UP000614609"/>
    </source>
</evidence>
<dbReference type="InterPro" id="IPR055756">
    <property type="entry name" value="DUF7332"/>
</dbReference>
<organism evidence="2 4">
    <name type="scientific">Halarchaeum rubridurum</name>
    <dbReference type="NCBI Taxonomy" id="489911"/>
    <lineage>
        <taxon>Archaea</taxon>
        <taxon>Methanobacteriati</taxon>
        <taxon>Methanobacteriota</taxon>
        <taxon>Stenosarchaea group</taxon>
        <taxon>Halobacteria</taxon>
        <taxon>Halobacteriales</taxon>
        <taxon>Halobacteriaceae</taxon>
    </lineage>
</organism>
<dbReference type="EMBL" id="JAGGKO010000003">
    <property type="protein sequence ID" value="MBP1955222.1"/>
    <property type="molecule type" value="Genomic_DNA"/>
</dbReference>
<protein>
    <submittedName>
        <fullName evidence="2">Uncharacterized protein</fullName>
    </submittedName>
</protein>
<sequence length="161" mass="16587">MVLAPAGALAQPTGTPAATDRPGGANQVCFDEPGHELGMGNESRGVTIDGVVHTSLFEHLMTRGGVGVEMYGKLNGSTILALRTGVVFDGVQNPGRFVSNPFDSFAVVYDYRFQFPMFSALTGNDFGHSSSDAGIEGVEEAECSWGDGGASNASGHSNAGA</sequence>
<reference evidence="2" key="1">
    <citation type="journal article" date="2014" name="Int. J. Syst. Evol. Microbiol.">
        <title>Complete genome sequence of Corynebacterium casei LMG S-19264T (=DSM 44701T), isolated from a smear-ripened cheese.</title>
        <authorList>
            <consortium name="US DOE Joint Genome Institute (JGI-PGF)"/>
            <person name="Walter F."/>
            <person name="Albersmeier A."/>
            <person name="Kalinowski J."/>
            <person name="Ruckert C."/>
        </authorList>
    </citation>
    <scope>NUCLEOTIDE SEQUENCE</scope>
    <source>
        <strain evidence="2">JCM 16108</strain>
    </source>
</reference>
<dbReference type="RefSeq" id="WP_209590386.1">
    <property type="nucleotide sequence ID" value="NZ_JAGGKO010000003.1"/>
</dbReference>
<reference evidence="2" key="2">
    <citation type="submission" date="2020-09" db="EMBL/GenBank/DDBJ databases">
        <authorList>
            <person name="Sun Q."/>
            <person name="Ohkuma M."/>
        </authorList>
    </citation>
    <scope>NUCLEOTIDE SEQUENCE</scope>
    <source>
        <strain evidence="2">JCM 16108</strain>
    </source>
</reference>
<keyword evidence="4" id="KW-1185">Reference proteome</keyword>
<reference evidence="3" key="3">
    <citation type="submission" date="2021-03" db="EMBL/GenBank/DDBJ databases">
        <title>Genomic Encyclopedia of Type Strains, Phase IV (KMG-IV): sequencing the most valuable type-strain genomes for metagenomic binning, comparative biology and taxonomic classification.</title>
        <authorList>
            <person name="Goeker M."/>
        </authorList>
    </citation>
    <scope>NUCLEOTIDE SEQUENCE</scope>
    <source>
        <strain evidence="3">DSM 22443</strain>
    </source>
</reference>
<dbReference type="Pfam" id="PF24019">
    <property type="entry name" value="DUF7332"/>
    <property type="match status" value="1"/>
</dbReference>
<name>A0A830FZK8_9EURY</name>
<dbReference type="EMBL" id="BMOO01000004">
    <property type="protein sequence ID" value="GGM68010.1"/>
    <property type="molecule type" value="Genomic_DNA"/>
</dbReference>
<comment type="caution">
    <text evidence="2">The sequence shown here is derived from an EMBL/GenBank/DDBJ whole genome shotgun (WGS) entry which is preliminary data.</text>
</comment>
<evidence type="ECO:0000256" key="1">
    <source>
        <dbReference type="SAM" id="MobiDB-lite"/>
    </source>
</evidence>
<dbReference type="Proteomes" id="UP000765891">
    <property type="component" value="Unassembled WGS sequence"/>
</dbReference>